<sequence length="378" mass="43453">MVFVLSLVVPRTDHIWVFMAGEGSRFADNSKYLFLHCDEKADVRNVWIGTDPEIIAEIRNAGHEAYLTRSLRGKYVMLRAGVYFETHGPIAPEYTGTARLVHLTHGNYLKVMLNDHTRDWPWLLEFAVDVFFERRRRYVVTSDGSPMDNMMSMRDVPAERMLVTGFPRNDVLLQDVRGERLGVDQRVLEEYLQVAGNGDVVLYAPTYREAYGERNGTSFAEFDIPFAALNDILADHDAHLFVSPHPATTFDHNLEGYDHVSVLETGGDLYPYLEHCDVLVTDYSGIFYDYLLLDRPMVFYAPDLKAYESDRGLYFDYEDHVPGPVATDSSQFVQSIREAMDGDDRYSDRREHLRDEFYADPDGNASERVVRAVVEWLQ</sequence>
<reference evidence="8" key="1">
    <citation type="submission" date="2017-02" db="EMBL/GenBank/DDBJ databases">
        <title>Natronthermophilus aegyptiacus gen. nov.,sp. nov., an aerobic, extremely halophilic alkalithermophilic archaeon isolated from the athalassohaline Wadi An Natrun, Egypt.</title>
        <authorList>
            <person name="Zhao B."/>
        </authorList>
    </citation>
    <scope>NUCLEOTIDE SEQUENCE [LARGE SCALE GENOMIC DNA]</scope>
    <source>
        <strain evidence="8">JW/NM-HA 15</strain>
    </source>
</reference>
<accession>A0A2Z2HUF8</accession>
<dbReference type="GO" id="GO:0005886">
    <property type="term" value="C:plasma membrane"/>
    <property type="evidence" value="ECO:0007669"/>
    <property type="project" value="UniProtKB-SubCell"/>
</dbReference>
<dbReference type="RefSeq" id="WP_161493190.1">
    <property type="nucleotide sequence ID" value="NZ_CP019893.1"/>
</dbReference>
<keyword evidence="5" id="KW-0777">Teichoic acid biosynthesis</keyword>
<proteinExistence type="inferred from homology"/>
<name>A0A2Z2HUF8_9EURY</name>
<evidence type="ECO:0000256" key="1">
    <source>
        <dbReference type="ARBA" id="ARBA00004202"/>
    </source>
</evidence>
<dbReference type="KEGG" id="naj:B1756_14505"/>
<evidence type="ECO:0000256" key="5">
    <source>
        <dbReference type="ARBA" id="ARBA00022944"/>
    </source>
</evidence>
<dbReference type="Gene3D" id="3.40.50.11820">
    <property type="match status" value="1"/>
</dbReference>
<gene>
    <name evidence="7" type="ORF">B1756_14505</name>
</gene>
<protein>
    <recommendedName>
        <fullName evidence="9">Glycosyl/glycerophosphate transferase</fullName>
    </recommendedName>
</protein>
<dbReference type="AlphaFoldDB" id="A0A2Z2HUF8"/>
<dbReference type="Pfam" id="PF04464">
    <property type="entry name" value="Glyphos_transf"/>
    <property type="match status" value="1"/>
</dbReference>
<evidence type="ECO:0008006" key="9">
    <source>
        <dbReference type="Google" id="ProtNLM"/>
    </source>
</evidence>
<keyword evidence="4" id="KW-0808">Transferase</keyword>
<dbReference type="EMBL" id="CP019893">
    <property type="protein sequence ID" value="ARS90812.1"/>
    <property type="molecule type" value="Genomic_DNA"/>
</dbReference>
<dbReference type="PANTHER" id="PTHR37316">
    <property type="entry name" value="TEICHOIC ACID GLYCEROL-PHOSPHATE PRIMASE"/>
    <property type="match status" value="1"/>
</dbReference>
<dbReference type="Gene3D" id="3.40.50.12580">
    <property type="match status" value="1"/>
</dbReference>
<dbReference type="InterPro" id="IPR043149">
    <property type="entry name" value="TagF_N"/>
</dbReference>
<dbReference type="InterPro" id="IPR007554">
    <property type="entry name" value="Glycerophosphate_synth"/>
</dbReference>
<keyword evidence="8" id="KW-1185">Reference proteome</keyword>
<dbReference type="GeneID" id="32895309"/>
<keyword evidence="6" id="KW-0472">Membrane</keyword>
<evidence type="ECO:0000313" key="8">
    <source>
        <dbReference type="Proteomes" id="UP000250088"/>
    </source>
</evidence>
<dbReference type="InterPro" id="IPR051612">
    <property type="entry name" value="Teichoic_Acid_Biosynth"/>
</dbReference>
<comment type="subcellular location">
    <subcellularLocation>
        <location evidence="1">Cell membrane</location>
        <topology evidence="1">Peripheral membrane protein</topology>
    </subcellularLocation>
</comment>
<comment type="similarity">
    <text evidence="2">Belongs to the CDP-glycerol glycerophosphotransferase family.</text>
</comment>
<dbReference type="PANTHER" id="PTHR37316:SF3">
    <property type="entry name" value="TEICHOIC ACID GLYCEROL-PHOSPHATE TRANSFERASE"/>
    <property type="match status" value="1"/>
</dbReference>
<organism evidence="7 8">
    <name type="scientific">Natrarchaeobaculum aegyptiacum</name>
    <dbReference type="NCBI Taxonomy" id="745377"/>
    <lineage>
        <taxon>Archaea</taxon>
        <taxon>Methanobacteriati</taxon>
        <taxon>Methanobacteriota</taxon>
        <taxon>Stenosarchaea group</taxon>
        <taxon>Halobacteria</taxon>
        <taxon>Halobacteriales</taxon>
        <taxon>Natrialbaceae</taxon>
        <taxon>Natrarchaeobaculum</taxon>
    </lineage>
</organism>
<keyword evidence="3" id="KW-1003">Cell membrane</keyword>
<dbReference type="OrthoDB" id="196676at2157"/>
<evidence type="ECO:0000256" key="4">
    <source>
        <dbReference type="ARBA" id="ARBA00022679"/>
    </source>
</evidence>
<dbReference type="InterPro" id="IPR043148">
    <property type="entry name" value="TagF_C"/>
</dbReference>
<dbReference type="Proteomes" id="UP000250088">
    <property type="component" value="Chromosome"/>
</dbReference>
<dbReference type="SUPFAM" id="SSF53756">
    <property type="entry name" value="UDP-Glycosyltransferase/glycogen phosphorylase"/>
    <property type="match status" value="1"/>
</dbReference>
<evidence type="ECO:0000256" key="2">
    <source>
        <dbReference type="ARBA" id="ARBA00010488"/>
    </source>
</evidence>
<evidence type="ECO:0000256" key="3">
    <source>
        <dbReference type="ARBA" id="ARBA00022475"/>
    </source>
</evidence>
<evidence type="ECO:0000256" key="6">
    <source>
        <dbReference type="ARBA" id="ARBA00023136"/>
    </source>
</evidence>
<evidence type="ECO:0000313" key="7">
    <source>
        <dbReference type="EMBL" id="ARS90812.1"/>
    </source>
</evidence>
<dbReference type="GO" id="GO:0047355">
    <property type="term" value="F:CDP-glycerol glycerophosphotransferase activity"/>
    <property type="evidence" value="ECO:0007669"/>
    <property type="project" value="InterPro"/>
</dbReference>